<dbReference type="OrthoDB" id="9255537at2"/>
<keyword evidence="2" id="KW-1185">Reference proteome</keyword>
<gene>
    <name evidence="1" type="ORF">E4680_08310</name>
</gene>
<accession>A0A4Z0F8R5</accession>
<protein>
    <recommendedName>
        <fullName evidence="3">HEPN domain-containing protein</fullName>
    </recommendedName>
</protein>
<reference evidence="1 2" key="1">
    <citation type="journal article" date="2019" name="ISME J.">
        <title>Candidatus Macondimonas diazotrophica, a novel gammaproteobacterial genus dominating crude-oil-contaminated coastal sediments.</title>
        <authorList>
            <person name="Karthikeyan S."/>
            <person name="Konstantinidis K."/>
        </authorList>
    </citation>
    <scope>NUCLEOTIDE SEQUENCE [LARGE SCALE GENOMIC DNA]</scope>
    <source>
        <strain evidence="1 2">KTK01</strain>
    </source>
</reference>
<sequence length="431" mass="48648">MQQRFEGVNGETLPDTQIPNWLQVEHLLQRFRDVWVAIETYPFLAVDTERLFSHCLGIGEFVVFANGCLLQNMRRDEAGRRLLNVFASASIDAGVSPDAKIIVEGMANPRAHWMIYFNDPFYVGMYPFAALGTRYIYIDDNGIYQRGFADQVDVAGRLRPRSVYVDFDPLADMVHTFQGEYINGPSNVPRDMGRLTALLDAIFVENGKIHAVAAQHHREHAPLEKPFDYIAPTLTRYGRLTHNDAGQPRIELSFALLHYEKALRELHDLKAAVHKNNTEGAFFHGVYCVVAVAACAEAIGNRLVFQETKIHPDHRDKRTPVQKMNEAAAALAQALGRGFVPLTAGQSHYDALEKARELRNAFMHAKERAESVDPESLTSIVFAAVDENHCRGYLKNLRLAVAQVYDQLAPHHRPPIVTRENVNWLEDLEVP</sequence>
<proteinExistence type="predicted"/>
<dbReference type="AlphaFoldDB" id="A0A4Z0F8R5"/>
<evidence type="ECO:0008006" key="3">
    <source>
        <dbReference type="Google" id="ProtNLM"/>
    </source>
</evidence>
<dbReference type="EMBL" id="SRIO01000009">
    <property type="protein sequence ID" value="TFZ82472.1"/>
    <property type="molecule type" value="Genomic_DNA"/>
</dbReference>
<dbReference type="RefSeq" id="WP_135281947.1">
    <property type="nucleotide sequence ID" value="NZ_SRIO01000009.1"/>
</dbReference>
<evidence type="ECO:0000313" key="1">
    <source>
        <dbReference type="EMBL" id="TFZ82472.1"/>
    </source>
</evidence>
<name>A0A4Z0F8R5_9GAMM</name>
<comment type="caution">
    <text evidence="1">The sequence shown here is derived from an EMBL/GenBank/DDBJ whole genome shotgun (WGS) entry which is preliminary data.</text>
</comment>
<evidence type="ECO:0000313" key="2">
    <source>
        <dbReference type="Proteomes" id="UP000297890"/>
    </source>
</evidence>
<dbReference type="Proteomes" id="UP000297890">
    <property type="component" value="Unassembled WGS sequence"/>
</dbReference>
<organism evidence="1 2">
    <name type="scientific">Candidatus Macondimonas diazotrophica</name>
    <dbReference type="NCBI Taxonomy" id="2305248"/>
    <lineage>
        <taxon>Bacteria</taxon>
        <taxon>Pseudomonadati</taxon>
        <taxon>Pseudomonadota</taxon>
        <taxon>Gammaproteobacteria</taxon>
        <taxon>Chromatiales</taxon>
        <taxon>Ectothiorhodospiraceae</taxon>
        <taxon>Candidatus Macondimonas</taxon>
    </lineage>
</organism>